<dbReference type="PANTHER" id="PTHR30008:SF0">
    <property type="entry name" value="EXODEOXYRIBONUCLEASE 7 LARGE SUBUNIT"/>
    <property type="match status" value="1"/>
</dbReference>
<keyword evidence="3 5" id="KW-0378">Hydrolase</keyword>
<dbReference type="InterPro" id="IPR020579">
    <property type="entry name" value="Exonuc_VII_lsu_C"/>
</dbReference>
<dbReference type="InterPro" id="IPR025824">
    <property type="entry name" value="OB-fold_nuc-bd_dom"/>
</dbReference>
<dbReference type="EMBL" id="CP017902">
    <property type="protein sequence ID" value="ARP17485.1"/>
    <property type="molecule type" value="Genomic_DNA"/>
</dbReference>
<evidence type="ECO:0000259" key="9">
    <source>
        <dbReference type="Pfam" id="PF02601"/>
    </source>
</evidence>
<evidence type="ECO:0000256" key="5">
    <source>
        <dbReference type="HAMAP-Rule" id="MF_00378"/>
    </source>
</evidence>
<evidence type="ECO:0000256" key="3">
    <source>
        <dbReference type="ARBA" id="ARBA00022801"/>
    </source>
</evidence>
<protein>
    <recommendedName>
        <fullName evidence="5">Exodeoxyribonuclease 7 large subunit</fullName>
        <ecNumber evidence="5">3.1.11.6</ecNumber>
    </recommendedName>
    <alternativeName>
        <fullName evidence="5">Exodeoxyribonuclease VII large subunit</fullName>
        <shortName evidence="5">Exonuclease VII large subunit</shortName>
    </alternativeName>
</protein>
<evidence type="ECO:0000256" key="6">
    <source>
        <dbReference type="RuleBase" id="RU004355"/>
    </source>
</evidence>
<comment type="catalytic activity">
    <reaction evidence="5 6">
        <text>Exonucleolytic cleavage in either 5'- to 3'- or 3'- to 5'-direction to yield nucleoside 5'-phosphates.</text>
        <dbReference type="EC" id="3.1.11.6"/>
    </reaction>
</comment>
<keyword evidence="8" id="KW-0472">Membrane</keyword>
<dbReference type="NCBIfam" id="TIGR00237">
    <property type="entry name" value="xseA"/>
    <property type="match status" value="1"/>
</dbReference>
<evidence type="ECO:0000256" key="1">
    <source>
        <dbReference type="ARBA" id="ARBA00022490"/>
    </source>
</evidence>
<dbReference type="PANTHER" id="PTHR30008">
    <property type="entry name" value="EXODEOXYRIBONUCLEASE 7 LARGE SUBUNIT"/>
    <property type="match status" value="1"/>
</dbReference>
<evidence type="ECO:0000313" key="11">
    <source>
        <dbReference type="EMBL" id="ARP17485.1"/>
    </source>
</evidence>
<dbReference type="HAMAP" id="MF_00378">
    <property type="entry name" value="Exonuc_7_L"/>
    <property type="match status" value="1"/>
</dbReference>
<evidence type="ECO:0000259" key="10">
    <source>
        <dbReference type="Pfam" id="PF13742"/>
    </source>
</evidence>
<comment type="subcellular location">
    <subcellularLocation>
        <location evidence="5 6">Cytoplasm</location>
    </subcellularLocation>
</comment>
<feature type="transmembrane region" description="Helical" evidence="8">
    <location>
        <begin position="26"/>
        <end position="47"/>
    </location>
</feature>
<keyword evidence="8" id="KW-1133">Transmembrane helix</keyword>
<keyword evidence="1 5" id="KW-0963">Cytoplasm</keyword>
<dbReference type="GO" id="GO:0009318">
    <property type="term" value="C:exodeoxyribonuclease VII complex"/>
    <property type="evidence" value="ECO:0007669"/>
    <property type="project" value="UniProtKB-UniRule"/>
</dbReference>
<keyword evidence="4 5" id="KW-0269">Exonuclease</keyword>
<dbReference type="CDD" id="cd04489">
    <property type="entry name" value="ExoVII_LU_OBF"/>
    <property type="match status" value="1"/>
</dbReference>
<keyword evidence="2 5" id="KW-0540">Nuclease</keyword>
<comment type="function">
    <text evidence="5">Bidirectionally degrades single-stranded DNA into large acid-insoluble oligonucleotides, which are then degraded further into small acid-soluble oligonucleotides.</text>
</comment>
<proteinExistence type="inferred from homology"/>
<dbReference type="InterPro" id="IPR003753">
    <property type="entry name" value="Exonuc_VII_L"/>
</dbReference>
<comment type="similarity">
    <text evidence="5 6">Belongs to the XseA family.</text>
</comment>
<feature type="coiled-coil region" evidence="7">
    <location>
        <begin position="365"/>
        <end position="430"/>
    </location>
</feature>
<evidence type="ECO:0000256" key="4">
    <source>
        <dbReference type="ARBA" id="ARBA00022839"/>
    </source>
</evidence>
<dbReference type="AlphaFoldDB" id="A0A1W6U3A5"/>
<keyword evidence="8" id="KW-0812">Transmembrane</keyword>
<dbReference type="Pfam" id="PF02601">
    <property type="entry name" value="Exonuc_VII_L"/>
    <property type="match status" value="1"/>
</dbReference>
<organism evidence="11">
    <name type="scientific">Vibrio alginolyticus</name>
    <dbReference type="NCBI Taxonomy" id="663"/>
    <lineage>
        <taxon>Bacteria</taxon>
        <taxon>Pseudomonadati</taxon>
        <taxon>Pseudomonadota</taxon>
        <taxon>Gammaproteobacteria</taxon>
        <taxon>Vibrionales</taxon>
        <taxon>Vibrionaceae</taxon>
        <taxon>Vibrio</taxon>
    </lineage>
</organism>
<dbReference type="Pfam" id="PF13742">
    <property type="entry name" value="tRNA_anti_2"/>
    <property type="match status" value="1"/>
</dbReference>
<evidence type="ECO:0000256" key="2">
    <source>
        <dbReference type="ARBA" id="ARBA00022722"/>
    </source>
</evidence>
<reference evidence="11" key="1">
    <citation type="submission" date="2016-10" db="EMBL/GenBank/DDBJ databases">
        <title>The High Quality Genome of Vibrio alginolyticus K01M1.</title>
        <authorList>
            <person name="Wendling C."/>
            <person name="Chibani C.M."/>
            <person name="Hertel R."/>
            <person name="Sproer C."/>
            <person name="Bunk B."/>
            <person name="Overmann J."/>
            <person name="Roth O."/>
            <person name="Liesegang H."/>
        </authorList>
    </citation>
    <scope>NUCLEOTIDE SEQUENCE</scope>
    <source>
        <strain evidence="11">K05K4</strain>
    </source>
</reference>
<comment type="subunit">
    <text evidence="5">Heterooligomer composed of large and small subunits.</text>
</comment>
<evidence type="ECO:0000256" key="7">
    <source>
        <dbReference type="SAM" id="Coils"/>
    </source>
</evidence>
<dbReference type="GO" id="GO:0006308">
    <property type="term" value="P:DNA catabolic process"/>
    <property type="evidence" value="ECO:0007669"/>
    <property type="project" value="UniProtKB-UniRule"/>
</dbReference>
<feature type="domain" description="Exonuclease VII large subunit C-terminal" evidence="9">
    <location>
        <begin position="179"/>
        <end position="493"/>
    </location>
</feature>
<dbReference type="GO" id="GO:0008855">
    <property type="term" value="F:exodeoxyribonuclease VII activity"/>
    <property type="evidence" value="ECO:0007669"/>
    <property type="project" value="UniProtKB-UniRule"/>
</dbReference>
<gene>
    <name evidence="5" type="primary">xseA</name>
    <name evidence="11" type="ORF">K05K4_06140</name>
</gene>
<dbReference type="EC" id="3.1.11.6" evidence="5"/>
<dbReference type="GO" id="GO:0005737">
    <property type="term" value="C:cytoplasm"/>
    <property type="evidence" value="ECO:0007669"/>
    <property type="project" value="UniProtKB-SubCell"/>
</dbReference>
<sequence length="496" mass="55932">MLATSYIWIRYCGGIIRLTQSLDHKFFNFFLAITPLLCIILPLISILTSKRLAVLSKTNQNIFTVSRLNAEVRLLLENEMGIVWLVGEISNFSAPVSGHWYLTLKDSRAQVKCAMFRGNNRRVTFKPANGNQVLVKARLSLYEPRGDYQLIIESMQPEGDGRLQQEFEELKMKLAAEGLFAQINKQSLPEHPKRVGVITSKTGAALYDILDVLKRRDPSLPVVIYPTVVQGEDAAIQIAQAIGRANSRDECDVLIVGRGGGSLEDLWCFNNEILARTIAASQIPIISAVGHEVDVTIADFVADVRAPTPSAAAELVSRDNSHKDQALVTRQHKLASAMRYYLAQQKQQSAQLVHRLERQHPSYRLQRQTQQLDELDMRLQRAMSRFIALRQQRIERQHYRLQLNSPVTRLAEQKSKLERVEQKLMDAMDRKLLTMRHQLAIAAEKLDTVSPLATLKRGYSITQTEQGKVITQSSDVKSGDVLITRLAEGDVRSTVN</sequence>
<evidence type="ECO:0000256" key="8">
    <source>
        <dbReference type="SAM" id="Phobius"/>
    </source>
</evidence>
<name>A0A1W6U3A5_VIBAL</name>
<accession>A0A1W6U3A5</accession>
<keyword evidence="7" id="KW-0175">Coiled coil</keyword>
<feature type="domain" description="OB-fold nucleic acid binding" evidence="10">
    <location>
        <begin position="63"/>
        <end position="156"/>
    </location>
</feature>
<dbReference type="GO" id="GO:0003676">
    <property type="term" value="F:nucleic acid binding"/>
    <property type="evidence" value="ECO:0007669"/>
    <property type="project" value="InterPro"/>
</dbReference>